<dbReference type="Proteomes" id="UP000078540">
    <property type="component" value="Unassembled WGS sequence"/>
</dbReference>
<organism evidence="2 3">
    <name type="scientific">Atta colombica</name>
    <dbReference type="NCBI Taxonomy" id="520822"/>
    <lineage>
        <taxon>Eukaryota</taxon>
        <taxon>Metazoa</taxon>
        <taxon>Ecdysozoa</taxon>
        <taxon>Arthropoda</taxon>
        <taxon>Hexapoda</taxon>
        <taxon>Insecta</taxon>
        <taxon>Pterygota</taxon>
        <taxon>Neoptera</taxon>
        <taxon>Endopterygota</taxon>
        <taxon>Hymenoptera</taxon>
        <taxon>Apocrita</taxon>
        <taxon>Aculeata</taxon>
        <taxon>Formicoidea</taxon>
        <taxon>Formicidae</taxon>
        <taxon>Myrmicinae</taxon>
        <taxon>Atta</taxon>
    </lineage>
</organism>
<dbReference type="AlphaFoldDB" id="A0A195BUE3"/>
<gene>
    <name evidence="2" type="ORF">ALC53_01445</name>
</gene>
<feature type="signal peptide" evidence="1">
    <location>
        <begin position="1"/>
        <end position="25"/>
    </location>
</feature>
<name>A0A195BUE3_9HYME</name>
<evidence type="ECO:0000256" key="1">
    <source>
        <dbReference type="SAM" id="SignalP"/>
    </source>
</evidence>
<dbReference type="EMBL" id="KQ976407">
    <property type="protein sequence ID" value="KYM91377.1"/>
    <property type="molecule type" value="Genomic_DNA"/>
</dbReference>
<reference evidence="2 3" key="1">
    <citation type="submission" date="2015-09" db="EMBL/GenBank/DDBJ databases">
        <title>Atta colombica WGS genome.</title>
        <authorList>
            <person name="Nygaard S."/>
            <person name="Hu H."/>
            <person name="Boomsma J."/>
            <person name="Zhang G."/>
        </authorList>
    </citation>
    <scope>NUCLEOTIDE SEQUENCE [LARGE SCALE GENOMIC DNA]</scope>
    <source>
        <strain evidence="2">Treedump-2</strain>
        <tissue evidence="2">Whole body</tissue>
    </source>
</reference>
<proteinExistence type="predicted"/>
<evidence type="ECO:0000313" key="2">
    <source>
        <dbReference type="EMBL" id="KYM91377.1"/>
    </source>
</evidence>
<keyword evidence="1" id="KW-0732">Signal</keyword>
<sequence length="67" mass="7783">MKDMKVLLFVFGVILFLGIIIPTESAPQENYSYADFFKNITDWGAKEIDKLRERVEHLMAKSDTRTT</sequence>
<protein>
    <submittedName>
        <fullName evidence="2">Uncharacterized protein</fullName>
    </submittedName>
</protein>
<evidence type="ECO:0000313" key="3">
    <source>
        <dbReference type="Proteomes" id="UP000078540"/>
    </source>
</evidence>
<feature type="chain" id="PRO_5008269679" evidence="1">
    <location>
        <begin position="26"/>
        <end position="67"/>
    </location>
</feature>
<accession>A0A195BUE3</accession>
<keyword evidence="3" id="KW-1185">Reference proteome</keyword>